<evidence type="ECO:0000256" key="4">
    <source>
        <dbReference type="SAM" id="MobiDB-lite"/>
    </source>
</evidence>
<keyword evidence="7" id="KW-1185">Reference proteome</keyword>
<dbReference type="InterPro" id="IPR050090">
    <property type="entry name" value="Tyrosine_recombinase_XerCD"/>
</dbReference>
<evidence type="ECO:0000313" key="7">
    <source>
        <dbReference type="Proteomes" id="UP001055336"/>
    </source>
</evidence>
<dbReference type="InterPro" id="IPR013762">
    <property type="entry name" value="Integrase-like_cat_sf"/>
</dbReference>
<dbReference type="Gene3D" id="1.10.150.130">
    <property type="match status" value="1"/>
</dbReference>
<dbReference type="InterPro" id="IPR011010">
    <property type="entry name" value="DNA_brk_join_enz"/>
</dbReference>
<gene>
    <name evidence="6" type="ORF">MKK62_01780</name>
</gene>
<dbReference type="PANTHER" id="PTHR30349:SF64">
    <property type="entry name" value="PROPHAGE INTEGRASE INTD-RELATED"/>
    <property type="match status" value="1"/>
</dbReference>
<comment type="similarity">
    <text evidence="1">Belongs to the 'phage' integrase family.</text>
</comment>
<dbReference type="Pfam" id="PF00589">
    <property type="entry name" value="Phage_integrase"/>
    <property type="match status" value="1"/>
</dbReference>
<dbReference type="CDD" id="cd01189">
    <property type="entry name" value="INT_ICEBs1_C_like"/>
    <property type="match status" value="1"/>
</dbReference>
<dbReference type="RefSeq" id="WP_240261835.1">
    <property type="nucleotide sequence ID" value="NZ_CP092488.2"/>
</dbReference>
<name>A0ABY3VL15_9MYCO</name>
<reference evidence="6" key="1">
    <citation type="submission" date="2022-08" db="EMBL/GenBank/DDBJ databases">
        <title>Whole genome sequencing of non-tuberculosis mycobacteria type-strains.</title>
        <authorList>
            <person name="Igarashi Y."/>
            <person name="Osugi A."/>
            <person name="Mitarai S."/>
        </authorList>
    </citation>
    <scope>NUCLEOTIDE SEQUENCE</scope>
    <source>
        <strain evidence="6">DSM 45127</strain>
    </source>
</reference>
<dbReference type="SUPFAM" id="SSF56349">
    <property type="entry name" value="DNA breaking-rejoining enzymes"/>
    <property type="match status" value="1"/>
</dbReference>
<evidence type="ECO:0000259" key="5">
    <source>
        <dbReference type="PROSITE" id="PS51898"/>
    </source>
</evidence>
<accession>A0ABY3VL15</accession>
<evidence type="ECO:0000256" key="1">
    <source>
        <dbReference type="ARBA" id="ARBA00008857"/>
    </source>
</evidence>
<keyword evidence="3" id="KW-0233">DNA recombination</keyword>
<sequence length="393" mass="43905">MQRRNRRAGVEDRWRRADGKPTARAGKGRRWLARFVDDQGREHSKSYDLKVEAKRWLDEITASHVTGTYVTPKAGRITVAELHREWGDTQSHLKATTASTRGYTWPAHVELRWGPVPVADIQPTAVKTWVQDLVNSGAGPATIENSMGILRQVLEMAVEDRRIARNPCAGVKLPRRLHRPRGYLTHQQVELLALATGCSATVVRFLAYTGLRWGEMAALHARDTDMSRQRVHVREAVAEVRGELVWSTPKSHERRTVPFPTFLNEELNILLADKGRDDLVFTAPEGGVLRVSLWRPRVFNKALKHVVSEVAEFPSVTPRDLRHTAASLAISAGANVKAVQTMLGHASAVLTLDTYADLFPDDLERVATALDVARAKSLEATADQLRTGENRRP</sequence>
<feature type="region of interest" description="Disordered" evidence="4">
    <location>
        <begin position="1"/>
        <end position="26"/>
    </location>
</feature>
<feature type="domain" description="Tyr recombinase" evidence="5">
    <location>
        <begin position="179"/>
        <end position="368"/>
    </location>
</feature>
<dbReference type="EMBL" id="CP092488">
    <property type="protein sequence ID" value="UMB70105.1"/>
    <property type="molecule type" value="Genomic_DNA"/>
</dbReference>
<dbReference type="PANTHER" id="PTHR30349">
    <property type="entry name" value="PHAGE INTEGRASE-RELATED"/>
    <property type="match status" value="1"/>
</dbReference>
<feature type="compositionally biased region" description="Basic and acidic residues" evidence="4">
    <location>
        <begin position="8"/>
        <end position="21"/>
    </location>
</feature>
<dbReference type="Gene3D" id="1.10.443.10">
    <property type="entry name" value="Intergrase catalytic core"/>
    <property type="match status" value="1"/>
</dbReference>
<dbReference type="PROSITE" id="PS51898">
    <property type="entry name" value="TYR_RECOMBINASE"/>
    <property type="match status" value="1"/>
</dbReference>
<dbReference type="InterPro" id="IPR002104">
    <property type="entry name" value="Integrase_catalytic"/>
</dbReference>
<organism evidence="6 7">
    <name type="scientific">Mycobacterium paraterrae</name>
    <dbReference type="NCBI Taxonomy" id="577492"/>
    <lineage>
        <taxon>Bacteria</taxon>
        <taxon>Bacillati</taxon>
        <taxon>Actinomycetota</taxon>
        <taxon>Actinomycetes</taxon>
        <taxon>Mycobacteriales</taxon>
        <taxon>Mycobacteriaceae</taxon>
        <taxon>Mycobacterium</taxon>
    </lineage>
</organism>
<dbReference type="Proteomes" id="UP001055336">
    <property type="component" value="Chromosome"/>
</dbReference>
<evidence type="ECO:0000256" key="3">
    <source>
        <dbReference type="ARBA" id="ARBA00023172"/>
    </source>
</evidence>
<evidence type="ECO:0000256" key="2">
    <source>
        <dbReference type="ARBA" id="ARBA00023125"/>
    </source>
</evidence>
<keyword evidence="2" id="KW-0238">DNA-binding</keyword>
<proteinExistence type="inferred from homology"/>
<protein>
    <submittedName>
        <fullName evidence="6">Site-specific integrase</fullName>
    </submittedName>
</protein>
<evidence type="ECO:0000313" key="6">
    <source>
        <dbReference type="EMBL" id="UMB70105.1"/>
    </source>
</evidence>
<dbReference type="InterPro" id="IPR010998">
    <property type="entry name" value="Integrase_recombinase_N"/>
</dbReference>